<evidence type="ECO:0000313" key="3">
    <source>
        <dbReference type="Proteomes" id="UP000216207"/>
    </source>
</evidence>
<dbReference type="RefSeq" id="WP_011247314.1">
    <property type="nucleotide sequence ID" value="NZ_BOQQ01000003.1"/>
</dbReference>
<sequence length="184" mass="19898">MVLKKQTVWLLTMLSLMLVLGVYYAYPGNQNAGDEGTDPIASEEAGVEVEVNEDGTVDGDMIASLSGNDNYTEARLKLNEARHKEAEQYTREASAEGSSAEEAVAANDKSIEILAVGDNEQMLESLLRAEGYNDALVMSEADSVQIMVQAESLSKAEANSIMQLAKEHLQTTADISVHLDEIAE</sequence>
<feature type="transmembrane region" description="Helical" evidence="1">
    <location>
        <begin position="7"/>
        <end position="26"/>
    </location>
</feature>
<dbReference type="Proteomes" id="UP000216207">
    <property type="component" value="Unassembled WGS sequence"/>
</dbReference>
<dbReference type="InterPro" id="IPR038503">
    <property type="entry name" value="SpoIIIAH_sf"/>
</dbReference>
<proteinExistence type="predicted"/>
<evidence type="ECO:0000256" key="1">
    <source>
        <dbReference type="SAM" id="Phobius"/>
    </source>
</evidence>
<evidence type="ECO:0000313" key="2">
    <source>
        <dbReference type="EMBL" id="PAE90366.1"/>
    </source>
</evidence>
<dbReference type="InterPro" id="IPR024232">
    <property type="entry name" value="SpoIIIAH"/>
</dbReference>
<reference evidence="2 3" key="1">
    <citation type="submission" date="2017-07" db="EMBL/GenBank/DDBJ databases">
        <title>Isolation and whole genome analysis of endospore-forming bacteria from heroin.</title>
        <authorList>
            <person name="Kalinowski J."/>
            <person name="Ahrens B."/>
            <person name="Al-Dilaimi A."/>
            <person name="Winkler A."/>
            <person name="Wibberg D."/>
            <person name="Schleenbecker U."/>
            <person name="Ruckert C."/>
            <person name="Wolfel R."/>
            <person name="Grass G."/>
        </authorList>
    </citation>
    <scope>NUCLEOTIDE SEQUENCE [LARGE SCALE GENOMIC DNA]</scope>
    <source>
        <strain evidence="2 3">7539</strain>
    </source>
</reference>
<evidence type="ECO:0008006" key="4">
    <source>
        <dbReference type="Google" id="ProtNLM"/>
    </source>
</evidence>
<keyword evidence="1" id="KW-0472">Membrane</keyword>
<name>A0A268P3P2_SHOCL</name>
<dbReference type="Gene3D" id="1.10.287.4300">
    <property type="entry name" value="Stage III sporulation protein AH-like"/>
    <property type="match status" value="1"/>
</dbReference>
<dbReference type="AlphaFoldDB" id="A0A268P3P2"/>
<dbReference type="Pfam" id="PF12685">
    <property type="entry name" value="SpoIIIAH"/>
    <property type="match status" value="1"/>
</dbReference>
<keyword evidence="1" id="KW-1133">Transmembrane helix</keyword>
<gene>
    <name evidence="2" type="ORF">CHH72_05145</name>
</gene>
<protein>
    <recommendedName>
        <fullName evidence="4">SpoIIIAH-like family protein</fullName>
    </recommendedName>
</protein>
<dbReference type="OMA" id="VYYIMSP"/>
<comment type="caution">
    <text evidence="2">The sequence shown here is derived from an EMBL/GenBank/DDBJ whole genome shotgun (WGS) entry which is preliminary data.</text>
</comment>
<dbReference type="EMBL" id="NPCC01000005">
    <property type="protein sequence ID" value="PAE90366.1"/>
    <property type="molecule type" value="Genomic_DNA"/>
</dbReference>
<accession>A0A268P3P2</accession>
<organism evidence="2 3">
    <name type="scientific">Shouchella clausii</name>
    <name type="common">Alkalihalobacillus clausii</name>
    <dbReference type="NCBI Taxonomy" id="79880"/>
    <lineage>
        <taxon>Bacteria</taxon>
        <taxon>Bacillati</taxon>
        <taxon>Bacillota</taxon>
        <taxon>Bacilli</taxon>
        <taxon>Bacillales</taxon>
        <taxon>Bacillaceae</taxon>
        <taxon>Shouchella</taxon>
    </lineage>
</organism>
<keyword evidence="1" id="KW-0812">Transmembrane</keyword>